<dbReference type="EMBL" id="BSPX01000045">
    <property type="protein sequence ID" value="GLT23365.1"/>
    <property type="molecule type" value="Genomic_DNA"/>
</dbReference>
<feature type="region of interest" description="Disordered" evidence="1">
    <location>
        <begin position="537"/>
        <end position="557"/>
    </location>
</feature>
<evidence type="ECO:0008006" key="4">
    <source>
        <dbReference type="Google" id="ProtNLM"/>
    </source>
</evidence>
<dbReference type="Pfam" id="PF07793">
    <property type="entry name" value="DUF1631"/>
    <property type="match status" value="2"/>
</dbReference>
<dbReference type="RefSeq" id="WP_284188570.1">
    <property type="nucleotide sequence ID" value="NZ_BSPX01000045.1"/>
</dbReference>
<accession>A0ABQ6FCM7</accession>
<keyword evidence="3" id="KW-1185">Reference proteome</keyword>
<gene>
    <name evidence="2" type="ORF">GCM10007933_28300</name>
</gene>
<sequence length="659" mass="71748">MHHRPRASNQAAEQAVLLLARAREGFLKALLEGAGEVIRHRTWQDVLSAAAGACFDELVGGRRAPKPAEGGRPINLVRSDESDYSIALINLDRRLQERCGRELAALHLRLRLQLIEGGIQLTEESPLGTATVCRALRVLKEVEKLSPSQALQLLQRLEQPIGDRLSRFYREMEHELADEALAVRGQVTRGLFAPIRHGADEEEEWTDTPAARASLPIDPVDALRLASMAQHEAAPAQTGGVDPGLASALVERIEAWLVERQKFGGVPAALGASELGALLSPVQAVAVEVVETVCNRAETDPDLPQTIRTLLVGLRVPLLRLALRSQKLLSIERHPAFQLVDRIANLGRTLPPDCTPELPVCRGLASMVRSLGRLPRPTRRDFELALGVLETLLTTRQKSAITRAAQHIDTAVNMERREVALHQASRAIYLLVGQEPASVARNFLERYWVHVLAKVVYRYGPDSPQWASRLLIANRLLACVNPPADEALRRKMLGEFPALIHDLDEGLAWIALPAKQAGSALSSVQALHASLLAGRTPPVPTLRRTTSPPTLKKPEGSQGLLTLKHKQYVAGELSLPPEWAGLRVGDNVAVGLPNGKVMRGYVAHVAPAGQVVLISDGDHDAVMAITARALAQQTESPDTRLFRDVSLVDQAATDKLLGT</sequence>
<organism evidence="2 3">
    <name type="scientific">Zoogloea oryzae</name>
    <dbReference type="NCBI Taxonomy" id="310767"/>
    <lineage>
        <taxon>Bacteria</taxon>
        <taxon>Pseudomonadati</taxon>
        <taxon>Pseudomonadota</taxon>
        <taxon>Betaproteobacteria</taxon>
        <taxon>Rhodocyclales</taxon>
        <taxon>Zoogloeaceae</taxon>
        <taxon>Zoogloea</taxon>
    </lineage>
</organism>
<protein>
    <recommendedName>
        <fullName evidence="4">DUF1631 family protein</fullName>
    </recommendedName>
</protein>
<feature type="compositionally biased region" description="Low complexity" evidence="1">
    <location>
        <begin position="541"/>
        <end position="550"/>
    </location>
</feature>
<name>A0ABQ6FCM7_9RHOO</name>
<evidence type="ECO:0000313" key="2">
    <source>
        <dbReference type="EMBL" id="GLT23365.1"/>
    </source>
</evidence>
<proteinExistence type="predicted"/>
<reference evidence="3" key="1">
    <citation type="journal article" date="2019" name="Int. J. Syst. Evol. Microbiol.">
        <title>The Global Catalogue of Microorganisms (GCM) 10K type strain sequencing project: providing services to taxonomists for standard genome sequencing and annotation.</title>
        <authorList>
            <consortium name="The Broad Institute Genomics Platform"/>
            <consortium name="The Broad Institute Genome Sequencing Center for Infectious Disease"/>
            <person name="Wu L."/>
            <person name="Ma J."/>
        </authorList>
    </citation>
    <scope>NUCLEOTIDE SEQUENCE [LARGE SCALE GENOMIC DNA]</scope>
    <source>
        <strain evidence="3">NBRC 102407</strain>
    </source>
</reference>
<evidence type="ECO:0000256" key="1">
    <source>
        <dbReference type="SAM" id="MobiDB-lite"/>
    </source>
</evidence>
<evidence type="ECO:0000313" key="3">
    <source>
        <dbReference type="Proteomes" id="UP001157167"/>
    </source>
</evidence>
<dbReference type="InterPro" id="IPR012434">
    <property type="entry name" value="DUF1631"/>
</dbReference>
<dbReference type="Proteomes" id="UP001157167">
    <property type="component" value="Unassembled WGS sequence"/>
</dbReference>
<comment type="caution">
    <text evidence="2">The sequence shown here is derived from an EMBL/GenBank/DDBJ whole genome shotgun (WGS) entry which is preliminary data.</text>
</comment>